<sequence>MLLGCGESVVSQSGDEPDPVVVDVPIAFIKRSIPVDENGSIRENDLRRPELFFPGAGLYIKTRASVSAEVRNITDALFSATDSQDAGSERPQYDVKDLEVSYDGTRLLFALRAPEIEGLDDDEQPTWNIWEYDRTTDELTRIIRSDIVAEAGQDTAPVYLPDGRILFSSTRQRTNQAILLDEGKAQFSAVEESRSTQASVLHVMDANGENLTQVSFNQSHDLDPIVLADGKVLFSRWDRAASDKGIHLYRMNPDGSDLEVLYGRHSHDFNGRSQNFVQSRITPDGQVLVALRDYRNDRLGGDFALLDVNSYIDTHTPIAGNDSLTGPAQVAALFDNVDTEADLSPGGYFASVYPLWDGSGRQLFAWSQCRVQDSSASSTGADKYLPCSDVDVSDERYTAAPLLYGLWMYDPASETQQVIALPEEGLAYTEVVSMEPRPYPADYTAEQLDAELMAENLGVLHVKSIYDLDGDDTSPFGLAATSDPSQTSPSQRRARFVRVTKSVSIPQRDVQEVPNIAFGPNRNLLMRDVIGYAPIEPDGSVWIEVPANVPLAISLLDENGKRISQRHDNWLQVIPGEVKTCNGCHTVNSTVPHGRLDAENPSINQGAALNGSPFPGANPEIFADYGDTMAQARARVLGDSYVTADVVFEDVWTDPAQTQPAEAIRLAYADLQTPLPISQSCAQNWTSLCRITINFPEHIQPLFDLPRMVTDENGLEVADHTCVSCHNSMDADGNTQVPAAQLELTSRPSSNDPKLMTSYRELLYSDNEQEIVDGLLVDRLVVVTDEDGNPLYELDENGELILDESGNPIERTSTVNLSQPATVRGAEASFRLFRVLETGSHAGWMTPAEQRLLAEWLDIGAQYYNNPFDVPQD</sequence>
<dbReference type="Pfam" id="PF18582">
    <property type="entry name" value="HZS_alpha"/>
    <property type="match status" value="1"/>
</dbReference>
<organism evidence="2 3">
    <name type="scientific">Alteromonas aestuariivivens</name>
    <dbReference type="NCBI Taxonomy" id="1938339"/>
    <lineage>
        <taxon>Bacteria</taxon>
        <taxon>Pseudomonadati</taxon>
        <taxon>Pseudomonadota</taxon>
        <taxon>Gammaproteobacteria</taxon>
        <taxon>Alteromonadales</taxon>
        <taxon>Alteromonadaceae</taxon>
        <taxon>Alteromonas/Salinimonas group</taxon>
        <taxon>Alteromonas</taxon>
    </lineage>
</organism>
<dbReference type="AlphaFoldDB" id="A0A3D8MCJ9"/>
<evidence type="ECO:0000313" key="3">
    <source>
        <dbReference type="Proteomes" id="UP000256561"/>
    </source>
</evidence>
<gene>
    <name evidence="2" type="ORF">DXV75_04255</name>
</gene>
<dbReference type="InterPro" id="IPR040698">
    <property type="entry name" value="HZS_alpha_mid"/>
</dbReference>
<accession>A0A3D8MCJ9</accession>
<protein>
    <recommendedName>
        <fullName evidence="1">Hydrazine synthase alpha subunit middle domain-containing protein</fullName>
    </recommendedName>
</protein>
<evidence type="ECO:0000313" key="2">
    <source>
        <dbReference type="EMBL" id="RDV28236.1"/>
    </source>
</evidence>
<dbReference type="InterPro" id="IPR011659">
    <property type="entry name" value="WD40"/>
</dbReference>
<dbReference type="Gene3D" id="2.120.10.30">
    <property type="entry name" value="TolB, C-terminal domain"/>
    <property type="match status" value="2"/>
</dbReference>
<feature type="domain" description="Hydrazine synthase alpha subunit middle" evidence="1">
    <location>
        <begin position="520"/>
        <end position="585"/>
    </location>
</feature>
<comment type="caution">
    <text evidence="2">The sequence shown here is derived from an EMBL/GenBank/DDBJ whole genome shotgun (WGS) entry which is preliminary data.</text>
</comment>
<dbReference type="OrthoDB" id="221261at2"/>
<reference evidence="3" key="1">
    <citation type="submission" date="2018-08" db="EMBL/GenBank/DDBJ databases">
        <authorList>
            <person name="Zhang J."/>
            <person name="Du Z.-J."/>
        </authorList>
    </citation>
    <scope>NUCLEOTIDE SEQUENCE [LARGE SCALE GENOMIC DNA]</scope>
    <source>
        <strain evidence="3">KCTC 52655</strain>
    </source>
</reference>
<dbReference type="SUPFAM" id="SSF82171">
    <property type="entry name" value="DPP6 N-terminal domain-like"/>
    <property type="match status" value="1"/>
</dbReference>
<dbReference type="EMBL" id="QRHA01000002">
    <property type="protein sequence ID" value="RDV28236.1"/>
    <property type="molecule type" value="Genomic_DNA"/>
</dbReference>
<dbReference type="Pfam" id="PF07676">
    <property type="entry name" value="PD40"/>
    <property type="match status" value="1"/>
</dbReference>
<keyword evidence="3" id="KW-1185">Reference proteome</keyword>
<name>A0A3D8MCJ9_9ALTE</name>
<dbReference type="InterPro" id="IPR011042">
    <property type="entry name" value="6-blade_b-propeller_TolB-like"/>
</dbReference>
<dbReference type="Proteomes" id="UP000256561">
    <property type="component" value="Unassembled WGS sequence"/>
</dbReference>
<proteinExistence type="predicted"/>
<evidence type="ECO:0000259" key="1">
    <source>
        <dbReference type="Pfam" id="PF18582"/>
    </source>
</evidence>